<dbReference type="InterPro" id="IPR036390">
    <property type="entry name" value="WH_DNA-bd_sf"/>
</dbReference>
<gene>
    <name evidence="6" type="ORF">OIK44_10145</name>
</gene>
<evidence type="ECO:0000256" key="4">
    <source>
        <dbReference type="ARBA" id="ARBA00023163"/>
    </source>
</evidence>
<keyword evidence="7" id="KW-1185">Reference proteome</keyword>
<dbReference type="InterPro" id="IPR036388">
    <property type="entry name" value="WH-like_DNA-bd_sf"/>
</dbReference>
<dbReference type="EMBL" id="JAQQXR010000003">
    <property type="protein sequence ID" value="MDC8757949.1"/>
    <property type="molecule type" value="Genomic_DNA"/>
</dbReference>
<sequence>MAESINESRIAYLYEAVRCGTVRGAADWLDVAPSAVSRQITLLEQELAVNLMERNKRGVSPTEAGKLLVEYFREQRSHQADLLSKLQEIRGLRRGAISVIMGEGFIADVVGGPINQFCTRHPDISVVLNIAGTNEVIRAVAMDEAEIGLVFTPPADPKIVSRASMVQAVHAIVGPDFPLLGKVDSLTLADLQPYPLALTHMTYGMRQVVEAAMMLDKVRLTPTVTTNSITVLRHFVRSGLGVTLLPTFAIRGELERGELFAIPVANAALAGAETHLITRVGRKLSVAANRLMQQINSQM</sequence>
<dbReference type="PANTHER" id="PTHR30419:SF8">
    <property type="entry name" value="NITROGEN ASSIMILATION TRANSCRIPTIONAL ACTIVATOR-RELATED"/>
    <property type="match status" value="1"/>
</dbReference>
<dbReference type="PROSITE" id="PS50931">
    <property type="entry name" value="HTH_LYSR"/>
    <property type="match status" value="1"/>
</dbReference>
<dbReference type="RefSeq" id="WP_273670623.1">
    <property type="nucleotide sequence ID" value="NZ_JAQQXR010000003.1"/>
</dbReference>
<evidence type="ECO:0000259" key="5">
    <source>
        <dbReference type="PROSITE" id="PS50931"/>
    </source>
</evidence>
<comment type="caution">
    <text evidence="6">The sequence shown here is derived from an EMBL/GenBank/DDBJ whole genome shotgun (WGS) entry which is preliminary data.</text>
</comment>
<evidence type="ECO:0000313" key="6">
    <source>
        <dbReference type="EMBL" id="MDC8757949.1"/>
    </source>
</evidence>
<dbReference type="InterPro" id="IPR050950">
    <property type="entry name" value="HTH-type_LysR_regulators"/>
</dbReference>
<dbReference type="Gene3D" id="3.40.190.290">
    <property type="match status" value="1"/>
</dbReference>
<protein>
    <submittedName>
        <fullName evidence="6">LysR family transcriptional regulator</fullName>
    </submittedName>
</protein>
<dbReference type="SUPFAM" id="SSF46785">
    <property type="entry name" value="Winged helix' DNA-binding domain"/>
    <property type="match status" value="1"/>
</dbReference>
<proteinExistence type="inferred from homology"/>
<keyword evidence="3" id="KW-0238">DNA-binding</keyword>
<dbReference type="Pfam" id="PF00126">
    <property type="entry name" value="HTH_1"/>
    <property type="match status" value="1"/>
</dbReference>
<keyword evidence="2" id="KW-0805">Transcription regulation</keyword>
<dbReference type="InterPro" id="IPR000847">
    <property type="entry name" value="LysR_HTH_N"/>
</dbReference>
<evidence type="ECO:0000256" key="2">
    <source>
        <dbReference type="ARBA" id="ARBA00023015"/>
    </source>
</evidence>
<comment type="similarity">
    <text evidence="1">Belongs to the LysR transcriptional regulatory family.</text>
</comment>
<organism evidence="6 7">
    <name type="scientific">Janthinobacterium fluminis</name>
    <dbReference type="NCBI Taxonomy" id="2987524"/>
    <lineage>
        <taxon>Bacteria</taxon>
        <taxon>Pseudomonadati</taxon>
        <taxon>Pseudomonadota</taxon>
        <taxon>Betaproteobacteria</taxon>
        <taxon>Burkholderiales</taxon>
        <taxon>Oxalobacteraceae</taxon>
        <taxon>Janthinobacterium</taxon>
    </lineage>
</organism>
<accession>A0ABT5JZC9</accession>
<feature type="domain" description="HTH lysR-type" evidence="5">
    <location>
        <begin position="5"/>
        <end position="62"/>
    </location>
</feature>
<keyword evidence="4" id="KW-0804">Transcription</keyword>
<evidence type="ECO:0000313" key="7">
    <source>
        <dbReference type="Proteomes" id="UP001221208"/>
    </source>
</evidence>
<dbReference type="Gene3D" id="1.10.10.10">
    <property type="entry name" value="Winged helix-like DNA-binding domain superfamily/Winged helix DNA-binding domain"/>
    <property type="match status" value="1"/>
</dbReference>
<name>A0ABT5JZC9_9BURK</name>
<reference evidence="6 7" key="1">
    <citation type="submission" date="2022-10" db="EMBL/GenBank/DDBJ databases">
        <title>Janthinobacterium sp. hw3 Genome sequencing.</title>
        <authorList>
            <person name="Park S."/>
        </authorList>
    </citation>
    <scope>NUCLEOTIDE SEQUENCE [LARGE SCALE GENOMIC DNA]</scope>
    <source>
        <strain evidence="7">hw3</strain>
    </source>
</reference>
<dbReference type="InterPro" id="IPR005119">
    <property type="entry name" value="LysR_subst-bd"/>
</dbReference>
<dbReference type="PANTHER" id="PTHR30419">
    <property type="entry name" value="HTH-TYPE TRANSCRIPTIONAL REGULATOR YBHD"/>
    <property type="match status" value="1"/>
</dbReference>
<dbReference type="SUPFAM" id="SSF53850">
    <property type="entry name" value="Periplasmic binding protein-like II"/>
    <property type="match status" value="1"/>
</dbReference>
<dbReference type="Proteomes" id="UP001221208">
    <property type="component" value="Unassembled WGS sequence"/>
</dbReference>
<dbReference type="Pfam" id="PF03466">
    <property type="entry name" value="LysR_substrate"/>
    <property type="match status" value="1"/>
</dbReference>
<evidence type="ECO:0000256" key="1">
    <source>
        <dbReference type="ARBA" id="ARBA00009437"/>
    </source>
</evidence>
<evidence type="ECO:0000256" key="3">
    <source>
        <dbReference type="ARBA" id="ARBA00023125"/>
    </source>
</evidence>